<keyword evidence="1" id="KW-1133">Transmembrane helix</keyword>
<organism evidence="2">
    <name type="scientific">Rhipicephalus zambeziensis</name>
    <dbReference type="NCBI Taxonomy" id="60191"/>
    <lineage>
        <taxon>Eukaryota</taxon>
        <taxon>Metazoa</taxon>
        <taxon>Ecdysozoa</taxon>
        <taxon>Arthropoda</taxon>
        <taxon>Chelicerata</taxon>
        <taxon>Arachnida</taxon>
        <taxon>Acari</taxon>
        <taxon>Parasitiformes</taxon>
        <taxon>Ixodida</taxon>
        <taxon>Ixodoidea</taxon>
        <taxon>Ixodidae</taxon>
        <taxon>Rhipicephalinae</taxon>
        <taxon>Rhipicephalus</taxon>
        <taxon>Rhipicephalus</taxon>
    </lineage>
</organism>
<evidence type="ECO:0000313" key="2">
    <source>
        <dbReference type="EMBL" id="MAA12007.1"/>
    </source>
</evidence>
<reference evidence="2" key="1">
    <citation type="journal article" date="2017" name="Parasit. Vectors">
        <title>Sialotranscriptomics of Rhipicephalus zambeziensis reveals intricate expression profiles of secretory proteins and suggests tight temporal transcriptional regulation during blood-feeding.</title>
        <authorList>
            <person name="de Castro M.H."/>
            <person name="de Klerk D."/>
            <person name="Pienaar R."/>
            <person name="Rees D.J.G."/>
            <person name="Mans B.J."/>
        </authorList>
    </citation>
    <scope>NUCLEOTIDE SEQUENCE</scope>
    <source>
        <tissue evidence="2">Salivary glands</tissue>
    </source>
</reference>
<proteinExistence type="predicted"/>
<accession>A0A224Y369</accession>
<protein>
    <submittedName>
        <fullName evidence="2">Defensin</fullName>
    </submittedName>
</protein>
<feature type="transmembrane region" description="Helical" evidence="1">
    <location>
        <begin position="30"/>
        <end position="50"/>
    </location>
</feature>
<dbReference type="EMBL" id="GFPF01000861">
    <property type="protein sequence ID" value="MAA12007.1"/>
    <property type="molecule type" value="Transcribed_RNA"/>
</dbReference>
<dbReference type="AlphaFoldDB" id="A0A224Y369"/>
<keyword evidence="1" id="KW-0472">Membrane</keyword>
<sequence length="115" mass="12470">MLTSVPVYKYIEIPPQPYSPHWRANTQSSVTMVAANSALVLIFMLTLMMMNAPSSAYGWGAPNLQCQSIQKACRDASDCQGNCVCEELGNGDGTYSHQCVEPHTPVSGGPTFGRR</sequence>
<name>A0A224Y369_9ACAR</name>
<evidence type="ECO:0000256" key="1">
    <source>
        <dbReference type="SAM" id="Phobius"/>
    </source>
</evidence>
<keyword evidence="1" id="KW-0812">Transmembrane</keyword>